<proteinExistence type="predicted"/>
<dbReference type="Proteomes" id="UP000319801">
    <property type="component" value="Unassembled WGS sequence"/>
</dbReference>
<evidence type="ECO:0000313" key="3">
    <source>
        <dbReference type="Proteomes" id="UP000319801"/>
    </source>
</evidence>
<protein>
    <submittedName>
        <fullName evidence="2">Uncharacterized protein</fullName>
    </submittedName>
</protein>
<evidence type="ECO:0000256" key="1">
    <source>
        <dbReference type="SAM" id="MobiDB-lite"/>
    </source>
</evidence>
<organism evidence="2 3">
    <name type="scientific">Bagarius yarrelli</name>
    <name type="common">Goonch</name>
    <name type="synonym">Bagrus yarrelli</name>
    <dbReference type="NCBI Taxonomy" id="175774"/>
    <lineage>
        <taxon>Eukaryota</taxon>
        <taxon>Metazoa</taxon>
        <taxon>Chordata</taxon>
        <taxon>Craniata</taxon>
        <taxon>Vertebrata</taxon>
        <taxon>Euteleostomi</taxon>
        <taxon>Actinopterygii</taxon>
        <taxon>Neopterygii</taxon>
        <taxon>Teleostei</taxon>
        <taxon>Ostariophysi</taxon>
        <taxon>Siluriformes</taxon>
        <taxon>Sisoridae</taxon>
        <taxon>Sisorinae</taxon>
        <taxon>Bagarius</taxon>
    </lineage>
</organism>
<comment type="caution">
    <text evidence="2">The sequence shown here is derived from an EMBL/GenBank/DDBJ whole genome shotgun (WGS) entry which is preliminary data.</text>
</comment>
<gene>
    <name evidence="2" type="ORF">Baya_10749</name>
</gene>
<keyword evidence="3" id="KW-1185">Reference proteome</keyword>
<dbReference type="AlphaFoldDB" id="A0A556UGD0"/>
<evidence type="ECO:0000313" key="2">
    <source>
        <dbReference type="EMBL" id="TSP09127.1"/>
    </source>
</evidence>
<dbReference type="EMBL" id="VCAZ01000073">
    <property type="protein sequence ID" value="TSP09127.1"/>
    <property type="molecule type" value="Genomic_DNA"/>
</dbReference>
<accession>A0A556UGD0</accession>
<name>A0A556UGD0_BAGYA</name>
<sequence>MQHETVKSEQAQKERMDDTERGEQERKRQLLINQFYHFHLAQVENDGALMVQIDKLCKWISLGQYHSRPYYNRMVIRMTCIFAPLALQGRDEPRALAALTAVARVLTSQR</sequence>
<reference evidence="2 3" key="1">
    <citation type="journal article" date="2019" name="Genome Biol. Evol.">
        <title>Whole-Genome Sequencing of the Giant Devil Catfish, Bagarius yarrelli.</title>
        <authorList>
            <person name="Jiang W."/>
            <person name="Lv Y."/>
            <person name="Cheng L."/>
            <person name="Yang K."/>
            <person name="Chao B."/>
            <person name="Wang X."/>
            <person name="Li Y."/>
            <person name="Pan X."/>
            <person name="You X."/>
            <person name="Zhang Y."/>
            <person name="Yang J."/>
            <person name="Li J."/>
            <person name="Zhang X."/>
            <person name="Liu S."/>
            <person name="Sun C."/>
            <person name="Yang J."/>
            <person name="Shi Q."/>
        </authorList>
    </citation>
    <scope>NUCLEOTIDE SEQUENCE [LARGE SCALE GENOMIC DNA]</scope>
    <source>
        <strain evidence="2">JWS20170419001</strain>
        <tissue evidence="2">Muscle</tissue>
    </source>
</reference>
<feature type="region of interest" description="Disordered" evidence="1">
    <location>
        <begin position="1"/>
        <end position="25"/>
    </location>
</feature>